<dbReference type="InterPro" id="IPR006674">
    <property type="entry name" value="HD_domain"/>
</dbReference>
<proteinExistence type="predicted"/>
<feature type="transmembrane region" description="Helical" evidence="1">
    <location>
        <begin position="315"/>
        <end position="332"/>
    </location>
</feature>
<dbReference type="SUPFAM" id="SSF109604">
    <property type="entry name" value="HD-domain/PDEase-like"/>
    <property type="match status" value="1"/>
</dbReference>
<feature type="transmembrane region" description="Helical" evidence="1">
    <location>
        <begin position="12"/>
        <end position="30"/>
    </location>
</feature>
<dbReference type="Pfam" id="PF01966">
    <property type="entry name" value="HD"/>
    <property type="match status" value="1"/>
</dbReference>
<feature type="transmembrane region" description="Helical" evidence="1">
    <location>
        <begin position="360"/>
        <end position="376"/>
    </location>
</feature>
<feature type="transmembrane region" description="Helical" evidence="1">
    <location>
        <begin position="338"/>
        <end position="355"/>
    </location>
</feature>
<dbReference type="Gene3D" id="1.10.3210.10">
    <property type="entry name" value="Hypothetical protein af1432"/>
    <property type="match status" value="1"/>
</dbReference>
<dbReference type="Pfam" id="PF07697">
    <property type="entry name" value="7TMR-HDED"/>
    <property type="match status" value="1"/>
</dbReference>
<feature type="transmembrane region" description="Helical" evidence="1">
    <location>
        <begin position="382"/>
        <end position="401"/>
    </location>
</feature>
<feature type="transmembrane region" description="Helical" evidence="1">
    <location>
        <begin position="440"/>
        <end position="460"/>
    </location>
</feature>
<evidence type="ECO:0000259" key="2">
    <source>
        <dbReference type="SMART" id="SM00471"/>
    </source>
</evidence>
<dbReference type="EMBL" id="CP041345">
    <property type="protein sequence ID" value="QKG80387.1"/>
    <property type="molecule type" value="Genomic_DNA"/>
</dbReference>
<feature type="transmembrane region" description="Helical" evidence="1">
    <location>
        <begin position="280"/>
        <end position="303"/>
    </location>
</feature>
<dbReference type="Proteomes" id="UP000500961">
    <property type="component" value="Chromosome"/>
</dbReference>
<keyword evidence="1" id="KW-1133">Transmembrane helix</keyword>
<sequence>MDAEKKSRVKKLITFLLFASTFLVVILTIPREGRFKYEFQKGKPWMHEDLFAPFDFPVYKTDQEIFAEKNRLLKEFKSYYRYDSTIQKKNVLAFVNGFDSIFENYSTKKVSLIGKRKRFNKQKSLLKELIENELNEIYSKGIIDQTDGDISKGLEKKGLAIVINNIAYEKWFDDVYTLPKAYRKLNDKLLEQVNSEDQQLQDMLLALDLKKYLEPNLFYDETTTKKFRDELISNISITKGMIQAGEMVIAKGEIVNSENYQVLESLKREYEKKIGAKRRAVILTGNILLISSLFIAFYLFLLNFRLEVLTDYRKLLFLLLNITLMVVLARLINNTQSVSINVLPLAIIPIFVKIFFDSRLALFVHLISVFVVGFMVPNSYEFVFTNFIAGVVAIVSLSNIYQRGQLFKTVGFIYMSYIILYLSFYIIADGSLSGVNWFVLLWYAVNALLLLASYQLVYLIEKVFGFLSDITLIEISDTNLDLLRKLAEVAPGTFQHSLQVANLAESAVQRVGGNPLLVRAGALYHDIGKMANPMFFVENQQGGFNPHENVSNVKSAEIIINHVHEGVKIATKAGLHQQIVDFIRMHHGTSLVKFFYTKEMEVTNGDGVDENQFRYPGPEPQTKETAILMMADAVEAASRSLKEYTVQSIDNLVEKIINEQLNSGQFNYANINFKDISLIKAIFKKKLQNIYHVRLEYPEMPKLVV</sequence>
<name>A0A7D3XF03_9BACT</name>
<dbReference type="AlphaFoldDB" id="A0A7D3XF03"/>
<accession>A0A7D3XF03</accession>
<dbReference type="InterPro" id="IPR011621">
    <property type="entry name" value="Metal-dep_PHydrolase_7TM_intra"/>
</dbReference>
<dbReference type="InterPro" id="IPR003607">
    <property type="entry name" value="HD/PDEase_dom"/>
</dbReference>
<evidence type="ECO:0000256" key="1">
    <source>
        <dbReference type="SAM" id="Phobius"/>
    </source>
</evidence>
<protein>
    <submittedName>
        <fullName evidence="3">HDIG domain-containing protein</fullName>
    </submittedName>
</protein>
<organism evidence="3 4">
    <name type="scientific">Tenuifilum thalassicum</name>
    <dbReference type="NCBI Taxonomy" id="2590900"/>
    <lineage>
        <taxon>Bacteria</taxon>
        <taxon>Pseudomonadati</taxon>
        <taxon>Bacteroidota</taxon>
        <taxon>Bacteroidia</taxon>
        <taxon>Bacteroidales</taxon>
        <taxon>Tenuifilaceae</taxon>
        <taxon>Tenuifilum</taxon>
    </lineage>
</organism>
<gene>
    <name evidence="3" type="ORF">FHG85_08960</name>
</gene>
<evidence type="ECO:0000313" key="3">
    <source>
        <dbReference type="EMBL" id="QKG80387.1"/>
    </source>
</evidence>
<dbReference type="NCBIfam" id="TIGR00277">
    <property type="entry name" value="HDIG"/>
    <property type="match status" value="1"/>
</dbReference>
<dbReference type="PANTHER" id="PTHR36442:SF1">
    <property type="entry name" value="CYCLIC-DI-AMP PHOSPHODIESTERASE PGPH"/>
    <property type="match status" value="1"/>
</dbReference>
<dbReference type="PANTHER" id="PTHR36442">
    <property type="entry name" value="CYCLIC-DI-AMP PHOSPHODIESTERASE PGPH"/>
    <property type="match status" value="1"/>
</dbReference>
<dbReference type="RefSeq" id="WP_173075058.1">
    <property type="nucleotide sequence ID" value="NZ_CP041345.1"/>
</dbReference>
<dbReference type="InterPro" id="IPR052722">
    <property type="entry name" value="PgpH_phosphodiesterase"/>
</dbReference>
<keyword evidence="1" id="KW-0472">Membrane</keyword>
<dbReference type="KEGG" id="ttz:FHG85_08960"/>
<dbReference type="InterPro" id="IPR006675">
    <property type="entry name" value="HDIG_dom"/>
</dbReference>
<evidence type="ECO:0000313" key="4">
    <source>
        <dbReference type="Proteomes" id="UP000500961"/>
    </source>
</evidence>
<feature type="transmembrane region" description="Helical" evidence="1">
    <location>
        <begin position="410"/>
        <end position="428"/>
    </location>
</feature>
<dbReference type="Pfam" id="PF07698">
    <property type="entry name" value="7TM-7TMR_HD"/>
    <property type="match status" value="1"/>
</dbReference>
<dbReference type="InterPro" id="IPR011624">
    <property type="entry name" value="Metal-dep_PHydrolase_7TM_extra"/>
</dbReference>
<keyword evidence="4" id="KW-1185">Reference proteome</keyword>
<dbReference type="SMART" id="SM00471">
    <property type="entry name" value="HDc"/>
    <property type="match status" value="1"/>
</dbReference>
<reference evidence="3 4" key="1">
    <citation type="submission" date="2019-07" db="EMBL/GenBank/DDBJ databases">
        <title>Thalassofilum flectens gen. nov., sp. nov., a novel moderate thermophilic anaerobe from a shallow sea hot spring in Kunashir Island (Russia), representing a new family in the order Bacteroidales, and proposal of Thalassofilacea fam. nov.</title>
        <authorList>
            <person name="Kochetkova T.V."/>
            <person name="Podosokorskaya O.A."/>
            <person name="Novikov A."/>
            <person name="Elcheninov A.G."/>
            <person name="Toshchakov S.V."/>
            <person name="Kublanov I.V."/>
        </authorList>
    </citation>
    <scope>NUCLEOTIDE SEQUENCE [LARGE SCALE GENOMIC DNA]</scope>
    <source>
        <strain evidence="3 4">38-H</strain>
    </source>
</reference>
<keyword evidence="1" id="KW-0812">Transmembrane</keyword>
<dbReference type="CDD" id="cd00077">
    <property type="entry name" value="HDc"/>
    <property type="match status" value="1"/>
</dbReference>
<feature type="domain" description="HD/PDEase" evidence="2">
    <location>
        <begin position="489"/>
        <end position="646"/>
    </location>
</feature>